<proteinExistence type="predicted"/>
<feature type="region of interest" description="Disordered" evidence="1">
    <location>
        <begin position="55"/>
        <end position="81"/>
    </location>
</feature>
<evidence type="ECO:0000313" key="3">
    <source>
        <dbReference type="EMBL" id="QJA80758.1"/>
    </source>
</evidence>
<sequence length="81" mass="9483">MGNAILGKCEGCKWFLTDRRYCFRYPKPEEKGPSDYCGEWTEIPVERVVEKVPDPVVDPVQDNTPKRVDRTKGRKYAQNYK</sequence>
<evidence type="ECO:0000313" key="2">
    <source>
        <dbReference type="EMBL" id="QJA55907.1"/>
    </source>
</evidence>
<dbReference type="EMBL" id="MT141189">
    <property type="protein sequence ID" value="QJA55907.1"/>
    <property type="molecule type" value="Genomic_DNA"/>
</dbReference>
<protein>
    <submittedName>
        <fullName evidence="3">Uncharacterized protein</fullName>
    </submittedName>
</protein>
<dbReference type="AlphaFoldDB" id="A0A6M3KGY9"/>
<name>A0A6M3KGY9_9ZZZZ</name>
<dbReference type="EMBL" id="MT142434">
    <property type="protein sequence ID" value="QJA80758.1"/>
    <property type="molecule type" value="Genomic_DNA"/>
</dbReference>
<evidence type="ECO:0000256" key="1">
    <source>
        <dbReference type="SAM" id="MobiDB-lite"/>
    </source>
</evidence>
<organism evidence="3">
    <name type="scientific">viral metagenome</name>
    <dbReference type="NCBI Taxonomy" id="1070528"/>
    <lineage>
        <taxon>unclassified sequences</taxon>
        <taxon>metagenomes</taxon>
        <taxon>organismal metagenomes</taxon>
    </lineage>
</organism>
<reference evidence="3" key="1">
    <citation type="submission" date="2020-03" db="EMBL/GenBank/DDBJ databases">
        <title>The deep terrestrial virosphere.</title>
        <authorList>
            <person name="Holmfeldt K."/>
            <person name="Nilsson E."/>
            <person name="Simone D."/>
            <person name="Lopez-Fernandez M."/>
            <person name="Wu X."/>
            <person name="de Brujin I."/>
            <person name="Lundin D."/>
            <person name="Andersson A."/>
            <person name="Bertilsson S."/>
            <person name="Dopson M."/>
        </authorList>
    </citation>
    <scope>NUCLEOTIDE SEQUENCE</scope>
    <source>
        <strain evidence="3">MM415A00662</strain>
        <strain evidence="2">MM415B01967</strain>
    </source>
</reference>
<accession>A0A6M3KGY9</accession>
<gene>
    <name evidence="3" type="ORF">MM415A00662_0013</name>
    <name evidence="2" type="ORF">MM415B01967_0002</name>
</gene>